<dbReference type="Proteomes" id="UP000245697">
    <property type="component" value="Unassembled WGS sequence"/>
</dbReference>
<comment type="caution">
    <text evidence="1">The sequence shown here is derived from an EMBL/GenBank/DDBJ whole genome shotgun (WGS) entry which is preliminary data.</text>
</comment>
<proteinExistence type="predicted"/>
<protein>
    <submittedName>
        <fullName evidence="1">Uncharacterized protein</fullName>
    </submittedName>
</protein>
<sequence length="49" mass="5780">MSTPMRTDDPDDLPDADPVYAGYSLAFQTRHDFDRLWTVIRFHVVAQRR</sequence>
<keyword evidence="2" id="KW-1185">Reference proteome</keyword>
<gene>
    <name evidence="1" type="ORF">BC793_11532</name>
</gene>
<organism evidence="1 2">
    <name type="scientific">Actinoplanes xinjiangensis</name>
    <dbReference type="NCBI Taxonomy" id="512350"/>
    <lineage>
        <taxon>Bacteria</taxon>
        <taxon>Bacillati</taxon>
        <taxon>Actinomycetota</taxon>
        <taxon>Actinomycetes</taxon>
        <taxon>Micromonosporales</taxon>
        <taxon>Micromonosporaceae</taxon>
        <taxon>Actinoplanes</taxon>
    </lineage>
</organism>
<accession>A0A316F7S7</accession>
<dbReference type="RefSeq" id="WP_158319408.1">
    <property type="nucleotide sequence ID" value="NZ_BONA01000056.1"/>
</dbReference>
<name>A0A316F7S7_9ACTN</name>
<evidence type="ECO:0000313" key="2">
    <source>
        <dbReference type="Proteomes" id="UP000245697"/>
    </source>
</evidence>
<dbReference type="EMBL" id="QGGR01000015">
    <property type="protein sequence ID" value="PWK41948.1"/>
    <property type="molecule type" value="Genomic_DNA"/>
</dbReference>
<reference evidence="1 2" key="1">
    <citation type="submission" date="2018-05" db="EMBL/GenBank/DDBJ databases">
        <title>Genomic Encyclopedia of Archaeal and Bacterial Type Strains, Phase II (KMG-II): from individual species to whole genera.</title>
        <authorList>
            <person name="Goeker M."/>
        </authorList>
    </citation>
    <scope>NUCLEOTIDE SEQUENCE [LARGE SCALE GENOMIC DNA]</scope>
    <source>
        <strain evidence="1 2">DSM 45184</strain>
    </source>
</reference>
<dbReference type="AlphaFoldDB" id="A0A316F7S7"/>
<evidence type="ECO:0000313" key="1">
    <source>
        <dbReference type="EMBL" id="PWK41948.1"/>
    </source>
</evidence>